<dbReference type="AlphaFoldDB" id="A0A0U4DW08"/>
<gene>
    <name evidence="3" type="ORF">AOX59_13895</name>
</gene>
<dbReference type="RefSeq" id="WP_068446458.1">
    <property type="nucleotide sequence ID" value="NZ_CP013862.1"/>
</dbReference>
<evidence type="ECO:0000313" key="3">
    <source>
        <dbReference type="EMBL" id="ALX49560.1"/>
    </source>
</evidence>
<evidence type="ECO:0000256" key="1">
    <source>
        <dbReference type="SAM" id="Phobius"/>
    </source>
</evidence>
<accession>A0A0U4DW08</accession>
<dbReference type="OrthoDB" id="2382185at2"/>
<dbReference type="InterPro" id="IPR042274">
    <property type="entry name" value="YycH/YycI_2"/>
</dbReference>
<proteinExistence type="predicted"/>
<organism evidence="3 4">
    <name type="scientific">Lentibacillus amyloliquefaciens</name>
    <dbReference type="NCBI Taxonomy" id="1472767"/>
    <lineage>
        <taxon>Bacteria</taxon>
        <taxon>Bacillati</taxon>
        <taxon>Bacillota</taxon>
        <taxon>Bacilli</taxon>
        <taxon>Bacillales</taxon>
        <taxon>Bacillaceae</taxon>
        <taxon>Lentibacillus</taxon>
    </lineage>
</organism>
<keyword evidence="1" id="KW-0812">Transmembrane</keyword>
<dbReference type="InterPro" id="IPR009996">
    <property type="entry name" value="YycH"/>
</dbReference>
<evidence type="ECO:0000259" key="2">
    <source>
        <dbReference type="Pfam" id="PF07435"/>
    </source>
</evidence>
<feature type="transmembrane region" description="Helical" evidence="1">
    <location>
        <begin position="9"/>
        <end position="28"/>
    </location>
</feature>
<dbReference type="Proteomes" id="UP000050331">
    <property type="component" value="Chromosome"/>
</dbReference>
<dbReference type="Pfam" id="PF07435">
    <property type="entry name" value="YycH"/>
    <property type="match status" value="1"/>
</dbReference>
<dbReference type="KEGG" id="lao:AOX59_13895"/>
<dbReference type="STRING" id="1472767.AOX59_13895"/>
<name>A0A0U4DW08_9BACI</name>
<dbReference type="Gene3D" id="3.10.450.310">
    <property type="match status" value="1"/>
</dbReference>
<feature type="domain" description="Regulatory protein YycH" evidence="2">
    <location>
        <begin position="4"/>
        <end position="425"/>
    </location>
</feature>
<protein>
    <recommendedName>
        <fullName evidence="2">Regulatory protein YycH domain-containing protein</fullName>
    </recommendedName>
</protein>
<keyword evidence="1" id="KW-1133">Transmembrane helix</keyword>
<dbReference type="Gene3D" id="3.30.310.160">
    <property type="entry name" value="YycH protein, domain 2"/>
    <property type="match status" value="1"/>
</dbReference>
<dbReference type="CDD" id="cd15787">
    <property type="entry name" value="YycH_N"/>
    <property type="match status" value="1"/>
</dbReference>
<reference evidence="3 4" key="1">
    <citation type="submission" date="2016-01" db="EMBL/GenBank/DDBJ databases">
        <title>Complete genome sequence of strain Lentibacillus amyloliquefaciens LAM0015T isolated from saline sediment.</title>
        <authorList>
            <person name="Wang J.-L."/>
            <person name="He M.-X."/>
        </authorList>
    </citation>
    <scope>NUCLEOTIDE SEQUENCE [LARGE SCALE GENOMIC DNA]</scope>
    <source>
        <strain evidence="3 4">LAM0015</strain>
    </source>
</reference>
<keyword evidence="4" id="KW-1185">Reference proteome</keyword>
<sequence length="434" mass="49778">MQFETVKSFILWVLIGTSLLLTFALWSYSPDLERLPQDVVEEGAELDGNEESINSLVEPSSIIFKSGNNYFGFKNPGDRQSLYRDMQSWTMREFESTGSNGAPEGDNMVELIFPDAIPMELAGSLFTFNGDNVFPEWQFERLFLTFNENSNTMNVTFLSEHGDQQATAVINNSEKYSIMWEYLTTFEGLTEYLRVETGDNPTYIPSHQTNVPSVSIAVQNINTNLMVDTLFSNPVSRNRVTENEIYITDSASGLMRLYPNRRTMEFQNPLPSSTEQQLEPEMLLDQSIMNINDHLGWTNEYNLMELNARASNSTVRYQLYYNGYPTFGSNYVSTIEQQYRGTELHQYNRPMFSLQNYLGGDESVTLPSGSQVVEKLENNSAYNMDNIRHIRIGYDLIYQNDADAITLDPAWFMDYNGTWQKIDFEDQILQQGGN</sequence>
<evidence type="ECO:0000313" key="4">
    <source>
        <dbReference type="Proteomes" id="UP000050331"/>
    </source>
</evidence>
<keyword evidence="1" id="KW-0472">Membrane</keyword>
<dbReference type="EMBL" id="CP013862">
    <property type="protein sequence ID" value="ALX49560.1"/>
    <property type="molecule type" value="Genomic_DNA"/>
</dbReference>